<dbReference type="Gene3D" id="3.40.50.620">
    <property type="entry name" value="HUPs"/>
    <property type="match status" value="2"/>
</dbReference>
<dbReference type="PANTHER" id="PTHR43284:SF1">
    <property type="entry name" value="ASPARAGINE SYNTHETASE"/>
    <property type="match status" value="1"/>
</dbReference>
<evidence type="ECO:0000313" key="7">
    <source>
        <dbReference type="Proteomes" id="UP000268094"/>
    </source>
</evidence>
<comment type="catalytic activity">
    <reaction evidence="3">
        <text>L-aspartate + L-glutamine + ATP + H2O = L-asparagine + L-glutamate + AMP + diphosphate + H(+)</text>
        <dbReference type="Rhea" id="RHEA:12228"/>
        <dbReference type="ChEBI" id="CHEBI:15377"/>
        <dbReference type="ChEBI" id="CHEBI:15378"/>
        <dbReference type="ChEBI" id="CHEBI:29985"/>
        <dbReference type="ChEBI" id="CHEBI:29991"/>
        <dbReference type="ChEBI" id="CHEBI:30616"/>
        <dbReference type="ChEBI" id="CHEBI:33019"/>
        <dbReference type="ChEBI" id="CHEBI:58048"/>
        <dbReference type="ChEBI" id="CHEBI:58359"/>
        <dbReference type="ChEBI" id="CHEBI:456215"/>
        <dbReference type="EC" id="6.3.5.4"/>
    </reaction>
</comment>
<dbReference type="InterPro" id="IPR001962">
    <property type="entry name" value="Asn_synthase"/>
</dbReference>
<evidence type="ECO:0000256" key="4">
    <source>
        <dbReference type="SAM" id="MobiDB-lite"/>
    </source>
</evidence>
<feature type="compositionally biased region" description="Polar residues" evidence="4">
    <location>
        <begin position="332"/>
        <end position="357"/>
    </location>
</feature>
<dbReference type="GO" id="GO:0006529">
    <property type="term" value="P:asparagine biosynthetic process"/>
    <property type="evidence" value="ECO:0007669"/>
    <property type="project" value="InterPro"/>
</dbReference>
<dbReference type="AlphaFoldDB" id="A0A3A8JNX3"/>
<evidence type="ECO:0000259" key="5">
    <source>
        <dbReference type="Pfam" id="PF00733"/>
    </source>
</evidence>
<dbReference type="Pfam" id="PF00733">
    <property type="entry name" value="Asn_synthase"/>
    <property type="match status" value="1"/>
</dbReference>
<dbReference type="SUPFAM" id="SSF52402">
    <property type="entry name" value="Adenine nucleotide alpha hydrolases-like"/>
    <property type="match status" value="1"/>
</dbReference>
<protein>
    <recommendedName>
        <fullName evidence="2">asparagine synthase (glutamine-hydrolyzing)</fullName>
        <ecNumber evidence="2">6.3.5.4</ecNumber>
    </recommendedName>
</protein>
<evidence type="ECO:0000256" key="2">
    <source>
        <dbReference type="ARBA" id="ARBA00012737"/>
    </source>
</evidence>
<dbReference type="EC" id="6.3.5.4" evidence="2"/>
<gene>
    <name evidence="6" type="ORF">D7V88_00320</name>
</gene>
<keyword evidence="7" id="KW-1185">Reference proteome</keyword>
<feature type="region of interest" description="Disordered" evidence="4">
    <location>
        <begin position="292"/>
        <end position="387"/>
    </location>
</feature>
<reference evidence="7" key="1">
    <citation type="submission" date="2018-09" db="EMBL/GenBank/DDBJ databases">
        <authorList>
            <person name="Livingstone P.G."/>
            <person name="Whitworth D.E."/>
        </authorList>
    </citation>
    <scope>NUCLEOTIDE SEQUENCE [LARGE SCALE GENOMIC DNA]</scope>
    <source>
        <strain evidence="7">CA054A</strain>
    </source>
</reference>
<dbReference type="InterPro" id="IPR051786">
    <property type="entry name" value="ASN_synthetase/amidase"/>
</dbReference>
<dbReference type="PANTHER" id="PTHR43284">
    <property type="entry name" value="ASPARAGINE SYNTHETASE (GLUTAMINE-HYDROLYZING)"/>
    <property type="match status" value="1"/>
</dbReference>
<name>A0A3A8JNX3_9BACT</name>
<accession>A0A3A8JNX3</accession>
<organism evidence="6 7">
    <name type="scientific">Corallococcus terminator</name>
    <dbReference type="NCBI Taxonomy" id="2316733"/>
    <lineage>
        <taxon>Bacteria</taxon>
        <taxon>Pseudomonadati</taxon>
        <taxon>Myxococcota</taxon>
        <taxon>Myxococcia</taxon>
        <taxon>Myxococcales</taxon>
        <taxon>Cystobacterineae</taxon>
        <taxon>Myxococcaceae</taxon>
        <taxon>Corallococcus</taxon>
    </lineage>
</organism>
<evidence type="ECO:0000256" key="3">
    <source>
        <dbReference type="ARBA" id="ARBA00048741"/>
    </source>
</evidence>
<sequence length="571" mass="60615">MSSHKLTHRGASRLGFVLASSLAGATDQALSKALAPSETTGAVKRGHSLYDAARMPIRTPNAPPQGRASAHGLSAQAVAELLCHGRASNATLVPGAESLEVTLPRVTRPANTREDEDTLADRLLAVWSDTVRAHVEAGTHEVSLSGGVDSAALCAMVARHAHGQVRAWTMDVHFADAVERSNARRMAQVTGAELVDVLIPDAVLPDQFEHAVLANQTVILNARAVASFVFYLEAHRLGAGPVLLSGAGADEVLQGTPGAMVSAKARVDEDRALAVEVLRHDARAAVDNLRASLRGGSHDHEDALQTPGGAVDNSGTPLDSVGARDQEPGATEESSTGETGPAPSGTQGRDQTASPRGNRQPVDNLRGVSEGVNSDHAPASPPVDNLGAALTSLPAPWDLPPGDASASGELRYAEWVLRELILPPELRGARAHGLTVRTPYLDPGFARVALGLPESVLMRDGFGKWLFRHAVRSLVPDEVRLARKLPRYGHTALSSPVRARWLELYRAWLSPERLEPLQVIDPGAVSRLLERYTRLSPGDAQAGVMDRLLMRLVSLAMLQAHTEAHPPCPES</sequence>
<feature type="domain" description="Asparagine synthetase" evidence="5">
    <location>
        <begin position="132"/>
        <end position="538"/>
    </location>
</feature>
<dbReference type="GO" id="GO:0004066">
    <property type="term" value="F:asparagine synthase (glutamine-hydrolyzing) activity"/>
    <property type="evidence" value="ECO:0007669"/>
    <property type="project" value="UniProtKB-EC"/>
</dbReference>
<dbReference type="Proteomes" id="UP000268094">
    <property type="component" value="Unassembled WGS sequence"/>
</dbReference>
<dbReference type="InterPro" id="IPR014729">
    <property type="entry name" value="Rossmann-like_a/b/a_fold"/>
</dbReference>
<evidence type="ECO:0000313" key="6">
    <source>
        <dbReference type="EMBL" id="RKG94044.1"/>
    </source>
</evidence>
<comment type="pathway">
    <text evidence="1">Amino-acid biosynthesis; L-asparagine biosynthesis; L-asparagine from L-aspartate (L-Gln route): step 1/1.</text>
</comment>
<dbReference type="EMBL" id="RAVZ01000002">
    <property type="protein sequence ID" value="RKG94044.1"/>
    <property type="molecule type" value="Genomic_DNA"/>
</dbReference>
<comment type="caution">
    <text evidence="6">The sequence shown here is derived from an EMBL/GenBank/DDBJ whole genome shotgun (WGS) entry which is preliminary data.</text>
</comment>
<proteinExistence type="predicted"/>
<evidence type="ECO:0000256" key="1">
    <source>
        <dbReference type="ARBA" id="ARBA00005187"/>
    </source>
</evidence>